<dbReference type="Proteomes" id="UP001172457">
    <property type="component" value="Unassembled WGS sequence"/>
</dbReference>
<dbReference type="AlphaFoldDB" id="A0AA38W2F3"/>
<dbReference type="InterPro" id="IPR012340">
    <property type="entry name" value="NA-bd_OB-fold"/>
</dbReference>
<gene>
    <name evidence="2" type="ORF">OSB04_un001659</name>
</gene>
<dbReference type="InterPro" id="IPR003871">
    <property type="entry name" value="RFA1B/D_OB_1st"/>
</dbReference>
<evidence type="ECO:0000313" key="3">
    <source>
        <dbReference type="Proteomes" id="UP001172457"/>
    </source>
</evidence>
<organism evidence="2 3">
    <name type="scientific">Centaurea solstitialis</name>
    <name type="common">yellow star-thistle</name>
    <dbReference type="NCBI Taxonomy" id="347529"/>
    <lineage>
        <taxon>Eukaryota</taxon>
        <taxon>Viridiplantae</taxon>
        <taxon>Streptophyta</taxon>
        <taxon>Embryophyta</taxon>
        <taxon>Tracheophyta</taxon>
        <taxon>Spermatophyta</taxon>
        <taxon>Magnoliopsida</taxon>
        <taxon>eudicotyledons</taxon>
        <taxon>Gunneridae</taxon>
        <taxon>Pentapetalae</taxon>
        <taxon>asterids</taxon>
        <taxon>campanulids</taxon>
        <taxon>Asterales</taxon>
        <taxon>Asteraceae</taxon>
        <taxon>Carduoideae</taxon>
        <taxon>Cardueae</taxon>
        <taxon>Centaureinae</taxon>
        <taxon>Centaurea</taxon>
    </lineage>
</organism>
<dbReference type="Pfam" id="PF02721">
    <property type="entry name" value="DUF223"/>
    <property type="match status" value="1"/>
</dbReference>
<protein>
    <recommendedName>
        <fullName evidence="1">Replication protein A 70 kDa DNA-binding subunit B/D first OB fold domain-containing protein</fullName>
    </recommendedName>
</protein>
<name>A0AA38W2F3_9ASTR</name>
<dbReference type="PANTHER" id="PTHR47165">
    <property type="entry name" value="OS03G0429900 PROTEIN"/>
    <property type="match status" value="1"/>
</dbReference>
<dbReference type="EMBL" id="JARYMX010000416">
    <property type="protein sequence ID" value="KAJ9535249.1"/>
    <property type="molecule type" value="Genomic_DNA"/>
</dbReference>
<evidence type="ECO:0000259" key="1">
    <source>
        <dbReference type="Pfam" id="PF02721"/>
    </source>
</evidence>
<accession>A0AA38W2F3</accession>
<keyword evidence="3" id="KW-1185">Reference proteome</keyword>
<dbReference type="SUPFAM" id="SSF50249">
    <property type="entry name" value="Nucleic acid-binding proteins"/>
    <property type="match status" value="1"/>
</dbReference>
<dbReference type="PANTHER" id="PTHR47165:SF4">
    <property type="entry name" value="OS03G0429900 PROTEIN"/>
    <property type="match status" value="1"/>
</dbReference>
<evidence type="ECO:0000313" key="2">
    <source>
        <dbReference type="EMBL" id="KAJ9535249.1"/>
    </source>
</evidence>
<sequence>MNSVGLKDLGLENECWSVTVRICRVWESINTKKNGELISMDMVLVDEQDTLMAGTISRNLVTKFQHLLKKFGNMQSNIVGEKLQNILLMNTNCSWERHFYCYFYFYADHKISRHHYYNGYYREHRQAIWMVLPGMQSIAPGLAERMVDSSALKLFNKYDSSSDEFPKEITDLCGKKLIFKLHFRFTRGIGRSGGPPWLLSFE</sequence>
<reference evidence="2" key="1">
    <citation type="submission" date="2023-03" db="EMBL/GenBank/DDBJ databases">
        <title>Chromosome-scale reference genome and RAD-based genetic map of yellow starthistle (Centaurea solstitialis) reveal putative structural variation and QTLs associated with invader traits.</title>
        <authorList>
            <person name="Reatini B."/>
            <person name="Cang F.A."/>
            <person name="Jiang Q."/>
            <person name="Mckibben M.T.W."/>
            <person name="Barker M.S."/>
            <person name="Rieseberg L.H."/>
            <person name="Dlugosch K.M."/>
        </authorList>
    </citation>
    <scope>NUCLEOTIDE SEQUENCE</scope>
    <source>
        <strain evidence="2">CAN-66</strain>
        <tissue evidence="2">Leaf</tissue>
    </source>
</reference>
<dbReference type="Gene3D" id="2.40.50.140">
    <property type="entry name" value="Nucleic acid-binding proteins"/>
    <property type="match status" value="1"/>
</dbReference>
<feature type="domain" description="Replication protein A 70 kDa DNA-binding subunit B/D first OB fold" evidence="1">
    <location>
        <begin position="6"/>
        <end position="70"/>
    </location>
</feature>
<proteinExistence type="predicted"/>
<comment type="caution">
    <text evidence="2">The sequence shown here is derived from an EMBL/GenBank/DDBJ whole genome shotgun (WGS) entry which is preliminary data.</text>
</comment>